<name>A0A497XT96_9AQUI</name>
<keyword evidence="5" id="KW-1185">Reference proteome</keyword>
<dbReference type="Gene3D" id="2.70.70.10">
    <property type="entry name" value="Glucose Permease (Domain IIA)"/>
    <property type="match status" value="1"/>
</dbReference>
<proteinExistence type="predicted"/>
<evidence type="ECO:0000256" key="1">
    <source>
        <dbReference type="ARBA" id="ARBA00022729"/>
    </source>
</evidence>
<dbReference type="Pfam" id="PF01551">
    <property type="entry name" value="Peptidase_M23"/>
    <property type="match status" value="1"/>
</dbReference>
<dbReference type="InterPro" id="IPR050570">
    <property type="entry name" value="Cell_wall_metabolism_enzyme"/>
</dbReference>
<dbReference type="InterPro" id="IPR011055">
    <property type="entry name" value="Dup_hybrid_motif"/>
</dbReference>
<organism evidence="4 5">
    <name type="scientific">Hydrogenivirga caldilitoris</name>
    <dbReference type="NCBI Taxonomy" id="246264"/>
    <lineage>
        <taxon>Bacteria</taxon>
        <taxon>Pseudomonadati</taxon>
        <taxon>Aquificota</taxon>
        <taxon>Aquificia</taxon>
        <taxon>Aquificales</taxon>
        <taxon>Aquificaceae</taxon>
        <taxon>Hydrogenivirga</taxon>
    </lineage>
</organism>
<dbReference type="EMBL" id="RCCJ01000001">
    <property type="protein sequence ID" value="RLJ70143.1"/>
    <property type="molecule type" value="Genomic_DNA"/>
</dbReference>
<sequence length="428" mass="48140">MQGIKKFVRTVVFVALLGIIGFTLYNLFFLKPKVYNLQQLEKLPKEKVVNLVVSPRAYVDRVSVVAIQGNKEILLFEGKLPKEVNEVTFTVKPESSGLKEGEARVVVKLRRFYIFEKSFEVRAIVDTQPPRIHILYAPYTVLQGGSGGIKVKLSEPAQLYVEVGGRKFKSYKVKEDLYISLFGVPVDTSPRDVIKVVAIDEVGNETVIPLGTGIKRNNFQSLRIELSGKEKVMLPKLGTILGGNYEGSNFVELFKKVNEEVRAENERKIAEVGGNSAPQRYWRGNFIQLKNSKVISRYGEKRTYTYRGKPISSSRHMGYDLASVKNSRVPAANHGVVVFAGDLGIYGNTVIIDHGYGLMSLYAHLADFRVSKGDMVKKGQVIGYTDMTGLAFGDHLHFGILIDGYEVTPLEWWDSKWIRTRIEPVFSY</sequence>
<dbReference type="GO" id="GO:0004222">
    <property type="term" value="F:metalloendopeptidase activity"/>
    <property type="evidence" value="ECO:0007669"/>
    <property type="project" value="TreeGrafter"/>
</dbReference>
<evidence type="ECO:0000256" key="2">
    <source>
        <dbReference type="SAM" id="Phobius"/>
    </source>
</evidence>
<dbReference type="AlphaFoldDB" id="A0A497XT96"/>
<dbReference type="OrthoDB" id="9805799at2"/>
<dbReference type="PANTHER" id="PTHR21666:SF289">
    <property type="entry name" value="L-ALA--D-GLU ENDOPEPTIDASE"/>
    <property type="match status" value="1"/>
</dbReference>
<keyword evidence="2" id="KW-0812">Transmembrane</keyword>
<evidence type="ECO:0000313" key="5">
    <source>
        <dbReference type="Proteomes" id="UP000267841"/>
    </source>
</evidence>
<keyword evidence="1" id="KW-0732">Signal</keyword>
<protein>
    <submittedName>
        <fullName evidence="4">Murein DD-endopeptidase MepM/ murein hydrolase activator NlpD</fullName>
    </submittedName>
</protein>
<keyword evidence="2" id="KW-1133">Transmembrane helix</keyword>
<accession>A0A497XT96</accession>
<dbReference type="Proteomes" id="UP000267841">
    <property type="component" value="Unassembled WGS sequence"/>
</dbReference>
<dbReference type="SUPFAM" id="SSF51261">
    <property type="entry name" value="Duplicated hybrid motif"/>
    <property type="match status" value="1"/>
</dbReference>
<evidence type="ECO:0000259" key="3">
    <source>
        <dbReference type="Pfam" id="PF01551"/>
    </source>
</evidence>
<dbReference type="CDD" id="cd12797">
    <property type="entry name" value="M23_peptidase"/>
    <property type="match status" value="1"/>
</dbReference>
<gene>
    <name evidence="4" type="ORF">BCF55_0407</name>
</gene>
<reference evidence="4 5" key="1">
    <citation type="submission" date="2018-10" db="EMBL/GenBank/DDBJ databases">
        <title>Genomic Encyclopedia of Archaeal and Bacterial Type Strains, Phase II (KMG-II): from individual species to whole genera.</title>
        <authorList>
            <person name="Goeker M."/>
        </authorList>
    </citation>
    <scope>NUCLEOTIDE SEQUENCE [LARGE SCALE GENOMIC DNA]</scope>
    <source>
        <strain evidence="4 5">DSM 16510</strain>
    </source>
</reference>
<evidence type="ECO:0000313" key="4">
    <source>
        <dbReference type="EMBL" id="RLJ70143.1"/>
    </source>
</evidence>
<keyword evidence="2" id="KW-0472">Membrane</keyword>
<feature type="domain" description="M23ase beta-sheet core" evidence="3">
    <location>
        <begin position="315"/>
        <end position="409"/>
    </location>
</feature>
<feature type="transmembrane region" description="Helical" evidence="2">
    <location>
        <begin position="7"/>
        <end position="30"/>
    </location>
</feature>
<dbReference type="RefSeq" id="WP_121009293.1">
    <property type="nucleotide sequence ID" value="NZ_RCCJ01000001.1"/>
</dbReference>
<dbReference type="InterPro" id="IPR016047">
    <property type="entry name" value="M23ase_b-sheet_dom"/>
</dbReference>
<keyword evidence="4" id="KW-0378">Hydrolase</keyword>
<comment type="caution">
    <text evidence="4">The sequence shown here is derived from an EMBL/GenBank/DDBJ whole genome shotgun (WGS) entry which is preliminary data.</text>
</comment>
<dbReference type="PANTHER" id="PTHR21666">
    <property type="entry name" value="PEPTIDASE-RELATED"/>
    <property type="match status" value="1"/>
</dbReference>